<dbReference type="SUPFAM" id="SSF111331">
    <property type="entry name" value="NAD kinase/diacylglycerol kinase-like"/>
    <property type="match status" value="1"/>
</dbReference>
<comment type="caution">
    <text evidence="6">Lacks conserved residue(s) required for the propagation of feature annotation.</text>
</comment>
<dbReference type="GO" id="GO:0003951">
    <property type="term" value="F:NAD+ kinase activity"/>
    <property type="evidence" value="ECO:0007669"/>
    <property type="project" value="UniProtKB-UniRule"/>
</dbReference>
<gene>
    <name evidence="6" type="primary">nadK</name>
    <name evidence="7" type="ORF">Tfer_0419</name>
</gene>
<dbReference type="Proteomes" id="UP000037175">
    <property type="component" value="Unassembled WGS sequence"/>
</dbReference>
<dbReference type="GO" id="GO:0005737">
    <property type="term" value="C:cytoplasm"/>
    <property type="evidence" value="ECO:0007669"/>
    <property type="project" value="UniProtKB-SubCell"/>
</dbReference>
<keyword evidence="1 6" id="KW-0808">Transferase</keyword>
<proteinExistence type="inferred from homology"/>
<dbReference type="AlphaFoldDB" id="A0A0L6W5D5"/>
<dbReference type="GO" id="GO:0046872">
    <property type="term" value="F:metal ion binding"/>
    <property type="evidence" value="ECO:0007669"/>
    <property type="project" value="UniProtKB-UniRule"/>
</dbReference>
<keyword evidence="6" id="KW-0547">Nucleotide-binding</keyword>
<feature type="binding site" evidence="6">
    <location>
        <begin position="65"/>
        <end position="66"/>
    </location>
    <ligand>
        <name>NAD(+)</name>
        <dbReference type="ChEBI" id="CHEBI:57540"/>
    </ligand>
</feature>
<keyword evidence="3 6" id="KW-0521">NADP</keyword>
<keyword evidence="6" id="KW-0067">ATP-binding</keyword>
<evidence type="ECO:0000313" key="7">
    <source>
        <dbReference type="EMBL" id="KNZ70740.1"/>
    </source>
</evidence>
<evidence type="ECO:0000256" key="3">
    <source>
        <dbReference type="ARBA" id="ARBA00022857"/>
    </source>
</evidence>
<dbReference type="PATRIC" id="fig|281456.6.peg.443"/>
<comment type="function">
    <text evidence="6">Involved in the regulation of the intracellular balance of NAD and NADP, and is a key enzyme in the biosynthesis of NADP. Catalyzes specifically the phosphorylation on 2'-hydroxyl of the adenosine moiety of NAD to yield NADP.</text>
</comment>
<evidence type="ECO:0000256" key="4">
    <source>
        <dbReference type="ARBA" id="ARBA00023027"/>
    </source>
</evidence>
<evidence type="ECO:0000256" key="6">
    <source>
        <dbReference type="HAMAP-Rule" id="MF_00361"/>
    </source>
</evidence>
<feature type="binding site" evidence="6">
    <location>
        <position position="169"/>
    </location>
    <ligand>
        <name>NAD(+)</name>
        <dbReference type="ChEBI" id="CHEBI:57540"/>
    </ligand>
</feature>
<comment type="caution">
    <text evidence="7">The sequence shown here is derived from an EMBL/GenBank/DDBJ whole genome shotgun (WGS) entry which is preliminary data.</text>
</comment>
<dbReference type="HAMAP" id="MF_00361">
    <property type="entry name" value="NAD_kinase"/>
    <property type="match status" value="1"/>
</dbReference>
<feature type="active site" description="Proton acceptor" evidence="6">
    <location>
        <position position="65"/>
    </location>
</feature>
<dbReference type="InterPro" id="IPR017438">
    <property type="entry name" value="ATP-NAD_kinase_N"/>
</dbReference>
<sequence length="285" mass="31137">MQKIGLIVNPGKPKVSVLAEEIADWLQAKGKRVILGTIGQGPQPESISNEMTIRECDCAIVLGGDGTLLHTARNKTLVGIPLFGINLGHLGFLTEVEVNDVIPSLEKLVAGDFQVEERMMLKATVVRDGRPLEQFFALNDAVVTKGAFARLIRLETYINDKFFDVFPADGLIISTPTGSTAYSLSAGGPLVMPHLDLMIVTPICPHTLYSRPLVIHGDSQVRTVICSKQGEIMLTLDGQDGYPVKHLDEIIIEKAECTTKLLKLNNRTFFEILRAKMKEGGSTDV</sequence>
<name>A0A0L6W5D5_9FIRM</name>
<comment type="catalytic activity">
    <reaction evidence="5 6">
        <text>NAD(+) + ATP = ADP + NADP(+) + H(+)</text>
        <dbReference type="Rhea" id="RHEA:18629"/>
        <dbReference type="ChEBI" id="CHEBI:15378"/>
        <dbReference type="ChEBI" id="CHEBI:30616"/>
        <dbReference type="ChEBI" id="CHEBI:57540"/>
        <dbReference type="ChEBI" id="CHEBI:58349"/>
        <dbReference type="ChEBI" id="CHEBI:456216"/>
        <dbReference type="EC" id="2.7.1.23"/>
    </reaction>
</comment>
<protein>
    <recommendedName>
        <fullName evidence="6">NAD kinase</fullName>
        <ecNumber evidence="6">2.7.1.23</ecNumber>
    </recommendedName>
    <alternativeName>
        <fullName evidence="6">ATP-dependent NAD kinase</fullName>
    </alternativeName>
</protein>
<dbReference type="GO" id="GO:0005524">
    <property type="term" value="F:ATP binding"/>
    <property type="evidence" value="ECO:0007669"/>
    <property type="project" value="UniProtKB-KW"/>
</dbReference>
<dbReference type="Gene3D" id="3.40.50.10330">
    <property type="entry name" value="Probable inorganic polyphosphate/atp-NAD kinase, domain 1"/>
    <property type="match status" value="1"/>
</dbReference>
<feature type="binding site" evidence="6">
    <location>
        <position position="239"/>
    </location>
    <ligand>
        <name>NAD(+)</name>
        <dbReference type="ChEBI" id="CHEBI:57540"/>
    </ligand>
</feature>
<comment type="subcellular location">
    <subcellularLocation>
        <location evidence="6">Cytoplasm</location>
    </subcellularLocation>
</comment>
<feature type="binding site" evidence="6">
    <location>
        <position position="70"/>
    </location>
    <ligand>
        <name>NAD(+)</name>
        <dbReference type="ChEBI" id="CHEBI:57540"/>
    </ligand>
</feature>
<dbReference type="PANTHER" id="PTHR20275:SF0">
    <property type="entry name" value="NAD KINASE"/>
    <property type="match status" value="1"/>
</dbReference>
<keyword evidence="8" id="KW-1185">Reference proteome</keyword>
<dbReference type="InterPro" id="IPR016064">
    <property type="entry name" value="NAD/diacylglycerol_kinase_sf"/>
</dbReference>
<evidence type="ECO:0000256" key="5">
    <source>
        <dbReference type="ARBA" id="ARBA00047925"/>
    </source>
</evidence>
<comment type="cofactor">
    <cofactor evidence="6">
        <name>a divalent metal cation</name>
        <dbReference type="ChEBI" id="CHEBI:60240"/>
    </cofactor>
</comment>
<evidence type="ECO:0000256" key="2">
    <source>
        <dbReference type="ARBA" id="ARBA00022777"/>
    </source>
</evidence>
<dbReference type="EMBL" id="LGTE01000002">
    <property type="protein sequence ID" value="KNZ70740.1"/>
    <property type="molecule type" value="Genomic_DNA"/>
</dbReference>
<dbReference type="RefSeq" id="WP_052216660.1">
    <property type="nucleotide sequence ID" value="NZ_LGTE01000002.1"/>
</dbReference>
<feature type="binding site" evidence="6">
    <location>
        <position position="150"/>
    </location>
    <ligand>
        <name>NAD(+)</name>
        <dbReference type="ChEBI" id="CHEBI:57540"/>
    </ligand>
</feature>
<feature type="binding site" evidence="6">
    <location>
        <begin position="180"/>
        <end position="185"/>
    </location>
    <ligand>
        <name>NAD(+)</name>
        <dbReference type="ChEBI" id="CHEBI:57540"/>
    </ligand>
</feature>
<dbReference type="GO" id="GO:0019674">
    <property type="term" value="P:NAD+ metabolic process"/>
    <property type="evidence" value="ECO:0007669"/>
    <property type="project" value="InterPro"/>
</dbReference>
<keyword evidence="6" id="KW-0963">Cytoplasm</keyword>
<comment type="similarity">
    <text evidence="6">Belongs to the NAD kinase family.</text>
</comment>
<dbReference type="Pfam" id="PF20143">
    <property type="entry name" value="NAD_kinase_C"/>
    <property type="match status" value="1"/>
</dbReference>
<reference evidence="8" key="1">
    <citation type="submission" date="2015-07" db="EMBL/GenBank/DDBJ databases">
        <title>Complete Genome of Thermincola ferriacetica strain Z-0001T.</title>
        <authorList>
            <person name="Lusk B."/>
            <person name="Badalamenti J.P."/>
            <person name="Parameswaran P."/>
            <person name="Bond D.R."/>
            <person name="Torres C.I."/>
        </authorList>
    </citation>
    <scope>NUCLEOTIDE SEQUENCE [LARGE SCALE GENOMIC DNA]</scope>
    <source>
        <strain evidence="8">Z-0001</strain>
    </source>
</reference>
<dbReference type="InterPro" id="IPR017437">
    <property type="entry name" value="ATP-NAD_kinase_PpnK-typ_C"/>
</dbReference>
<feature type="binding site" evidence="6">
    <location>
        <begin position="139"/>
        <end position="140"/>
    </location>
    <ligand>
        <name>NAD(+)</name>
        <dbReference type="ChEBI" id="CHEBI:57540"/>
    </ligand>
</feature>
<evidence type="ECO:0000313" key="8">
    <source>
        <dbReference type="Proteomes" id="UP000037175"/>
    </source>
</evidence>
<accession>A0A0L6W5D5</accession>
<dbReference type="InterPro" id="IPR002504">
    <property type="entry name" value="NADK"/>
</dbReference>
<dbReference type="EC" id="2.7.1.23" evidence="6"/>
<dbReference type="Pfam" id="PF01513">
    <property type="entry name" value="NAD_kinase"/>
    <property type="match status" value="1"/>
</dbReference>
<evidence type="ECO:0000256" key="1">
    <source>
        <dbReference type="ARBA" id="ARBA00022679"/>
    </source>
</evidence>
<keyword evidence="2 6" id="KW-0418">Kinase</keyword>
<organism evidence="7 8">
    <name type="scientific">Thermincola ferriacetica</name>
    <dbReference type="NCBI Taxonomy" id="281456"/>
    <lineage>
        <taxon>Bacteria</taxon>
        <taxon>Bacillati</taxon>
        <taxon>Bacillota</taxon>
        <taxon>Clostridia</taxon>
        <taxon>Eubacteriales</taxon>
        <taxon>Thermincolaceae</taxon>
        <taxon>Thermincola</taxon>
    </lineage>
</organism>
<dbReference type="GO" id="GO:0051287">
    <property type="term" value="F:NAD binding"/>
    <property type="evidence" value="ECO:0007669"/>
    <property type="project" value="UniProtKB-ARBA"/>
</dbReference>
<dbReference type="Gene3D" id="2.60.200.30">
    <property type="entry name" value="Probable inorganic polyphosphate/atp-NAD kinase, domain 2"/>
    <property type="match status" value="1"/>
</dbReference>
<dbReference type="GO" id="GO:0006741">
    <property type="term" value="P:NADP+ biosynthetic process"/>
    <property type="evidence" value="ECO:0007669"/>
    <property type="project" value="UniProtKB-UniRule"/>
</dbReference>
<keyword evidence="4 6" id="KW-0520">NAD</keyword>
<dbReference type="PANTHER" id="PTHR20275">
    <property type="entry name" value="NAD KINASE"/>
    <property type="match status" value="1"/>
</dbReference>